<dbReference type="InterPro" id="IPR007055">
    <property type="entry name" value="BON_dom"/>
</dbReference>
<feature type="domain" description="OmpA-like" evidence="7">
    <location>
        <begin position="295"/>
        <end position="411"/>
    </location>
</feature>
<dbReference type="PRINTS" id="PR01023">
    <property type="entry name" value="NAFLGMOTY"/>
</dbReference>
<dbReference type="EMBL" id="LAIR01000002">
    <property type="protein sequence ID" value="KNX38901.1"/>
    <property type="molecule type" value="Genomic_DNA"/>
</dbReference>
<feature type="transmembrane region" description="Helical" evidence="6">
    <location>
        <begin position="49"/>
        <end position="68"/>
    </location>
</feature>
<evidence type="ECO:0000259" key="7">
    <source>
        <dbReference type="PROSITE" id="PS51123"/>
    </source>
</evidence>
<feature type="compositionally biased region" description="Basic and acidic residues" evidence="5">
    <location>
        <begin position="7"/>
        <end position="18"/>
    </location>
</feature>
<evidence type="ECO:0000313" key="9">
    <source>
        <dbReference type="Proteomes" id="UP000037397"/>
    </source>
</evidence>
<dbReference type="AlphaFoldDB" id="A0A0L6CM78"/>
<dbReference type="CDD" id="cd07185">
    <property type="entry name" value="OmpA_C-like"/>
    <property type="match status" value="1"/>
</dbReference>
<keyword evidence="6" id="KW-0812">Transmembrane</keyword>
<dbReference type="PANTHER" id="PTHR30329">
    <property type="entry name" value="STATOR ELEMENT OF FLAGELLAR MOTOR COMPLEX"/>
    <property type="match status" value="1"/>
</dbReference>
<keyword evidence="6" id="KW-1133">Transmembrane helix</keyword>
<keyword evidence="9" id="KW-1185">Reference proteome</keyword>
<dbReference type="InterPro" id="IPR006665">
    <property type="entry name" value="OmpA-like"/>
</dbReference>
<evidence type="ECO:0000256" key="1">
    <source>
        <dbReference type="ARBA" id="ARBA00004442"/>
    </source>
</evidence>
<evidence type="ECO:0000256" key="6">
    <source>
        <dbReference type="SAM" id="Phobius"/>
    </source>
</evidence>
<dbReference type="Gene3D" id="3.30.1330.60">
    <property type="entry name" value="OmpA-like domain"/>
    <property type="match status" value="1"/>
</dbReference>
<dbReference type="InterPro" id="IPR036737">
    <property type="entry name" value="OmpA-like_sf"/>
</dbReference>
<dbReference type="PROSITE" id="PS51123">
    <property type="entry name" value="OMPA_2"/>
    <property type="match status" value="1"/>
</dbReference>
<keyword evidence="2 4" id="KW-0472">Membrane</keyword>
<accession>A0A0L6CM78</accession>
<evidence type="ECO:0000256" key="5">
    <source>
        <dbReference type="SAM" id="MobiDB-lite"/>
    </source>
</evidence>
<comment type="caution">
    <text evidence="8">The sequence shown here is derived from an EMBL/GenBank/DDBJ whole genome shotgun (WGS) entry which is preliminary data.</text>
</comment>
<dbReference type="InterPro" id="IPR050330">
    <property type="entry name" value="Bact_OuterMem_StrucFunc"/>
</dbReference>
<feature type="region of interest" description="Disordered" evidence="5">
    <location>
        <begin position="137"/>
        <end position="169"/>
    </location>
</feature>
<evidence type="ECO:0000256" key="4">
    <source>
        <dbReference type="PROSITE-ProRule" id="PRU00473"/>
    </source>
</evidence>
<protein>
    <recommendedName>
        <fullName evidence="7">OmpA-like domain-containing protein</fullName>
    </recommendedName>
</protein>
<name>A0A0L6CM78_9MICO</name>
<dbReference type="Pfam" id="PF00691">
    <property type="entry name" value="OmpA"/>
    <property type="match status" value="1"/>
</dbReference>
<dbReference type="Gene3D" id="3.40.1520.20">
    <property type="match status" value="1"/>
</dbReference>
<dbReference type="InterPro" id="IPR006664">
    <property type="entry name" value="OMP_bac"/>
</dbReference>
<proteinExistence type="predicted"/>
<dbReference type="Proteomes" id="UP000037397">
    <property type="component" value="Unassembled WGS sequence"/>
</dbReference>
<sequence>MDPTGDAESRKNADRSGKVDGPTSSTSRTTHEVEYETVTKRARRGLGGWWWLALLAVPLILAALASFIQRGGIQDDLKADSLKALNGQGITGADVDFDGRDGTITLPAGADAAKAKNIVENVDGVRVADVKGGAAAAAPSATDTAPATPSETSSAPATSAPAPAAGAGTFALTNQGDSVVVEGVVPDEAAKKTVVDAATKAAGDTKVIDKVTVKAGAPAPDAAQLAKGFSSLPAGEGVKLDFDGQKVTLTGEVADDAAKKAAGDKATGDFPGVTVDNQLTVKGGAAAADCGKVDQTVTALVKGNNPTFADNSTRLVSASKPTLNKVAAAIKACPDAKVTIAGHTDNTGTPARNKTLSQGRANAVKTYLSGQGVKAANITATGFGQDKPIAPNTTAAGRDANRRVDITVQGG</sequence>
<gene>
    <name evidence="8" type="ORF">VV01_20030</name>
</gene>
<comment type="subcellular location">
    <subcellularLocation>
        <location evidence="1">Cell outer membrane</location>
    </subcellularLocation>
</comment>
<dbReference type="GO" id="GO:0009279">
    <property type="term" value="C:cell outer membrane"/>
    <property type="evidence" value="ECO:0007669"/>
    <property type="project" value="UniProtKB-SubCell"/>
</dbReference>
<evidence type="ECO:0000256" key="2">
    <source>
        <dbReference type="ARBA" id="ARBA00023136"/>
    </source>
</evidence>
<keyword evidence="3" id="KW-0998">Cell outer membrane</keyword>
<dbReference type="Pfam" id="PF04972">
    <property type="entry name" value="BON"/>
    <property type="match status" value="2"/>
</dbReference>
<evidence type="ECO:0000313" key="8">
    <source>
        <dbReference type="EMBL" id="KNX38901.1"/>
    </source>
</evidence>
<evidence type="ECO:0000256" key="3">
    <source>
        <dbReference type="ARBA" id="ARBA00023237"/>
    </source>
</evidence>
<dbReference type="SUPFAM" id="SSF103088">
    <property type="entry name" value="OmpA-like"/>
    <property type="match status" value="1"/>
</dbReference>
<dbReference type="PRINTS" id="PR01021">
    <property type="entry name" value="OMPADOMAIN"/>
</dbReference>
<organism evidence="8 9">
    <name type="scientific">Luteipulveratus halotolerans</name>
    <dbReference type="NCBI Taxonomy" id="1631356"/>
    <lineage>
        <taxon>Bacteria</taxon>
        <taxon>Bacillati</taxon>
        <taxon>Actinomycetota</taxon>
        <taxon>Actinomycetes</taxon>
        <taxon>Micrococcales</taxon>
        <taxon>Dermacoccaceae</taxon>
        <taxon>Luteipulveratus</taxon>
    </lineage>
</organism>
<dbReference type="STRING" id="1631356.VV01_20030"/>
<feature type="region of interest" description="Disordered" evidence="5">
    <location>
        <begin position="1"/>
        <end position="35"/>
    </location>
</feature>
<dbReference type="PANTHER" id="PTHR30329:SF21">
    <property type="entry name" value="LIPOPROTEIN YIAD-RELATED"/>
    <property type="match status" value="1"/>
</dbReference>
<reference evidence="9" key="1">
    <citation type="submission" date="2015-03" db="EMBL/GenBank/DDBJ databases">
        <title>Luteipulveratus halotolerans sp. nov., a novel actinobacterium (Dermacoccaceae) from Sarawak, Malaysia.</title>
        <authorList>
            <person name="Juboi H."/>
            <person name="Basik A."/>
            <person name="Shamsul S.S."/>
            <person name="Arnold P."/>
            <person name="Schmitt E.K."/>
            <person name="Sanglier J.-J."/>
            <person name="Yeo T."/>
        </authorList>
    </citation>
    <scope>NUCLEOTIDE SEQUENCE [LARGE SCALE GENOMIC DNA]</scope>
    <source>
        <strain evidence="9">C296001</strain>
    </source>
</reference>